<evidence type="ECO:0000256" key="4">
    <source>
        <dbReference type="ARBA" id="ARBA00022737"/>
    </source>
</evidence>
<keyword evidence="2 8" id="KW-0853">WD repeat</keyword>
<dbReference type="GO" id="GO:0005634">
    <property type="term" value="C:nucleus"/>
    <property type="evidence" value="ECO:0007669"/>
    <property type="project" value="UniProtKB-SubCell"/>
</dbReference>
<dbReference type="InterPro" id="IPR028884">
    <property type="entry name" value="Trm82"/>
</dbReference>
<dbReference type="STRING" id="29172.A0A0D8Y0S3"/>
<feature type="repeat" description="WD" evidence="9">
    <location>
        <begin position="209"/>
        <end position="248"/>
    </location>
</feature>
<gene>
    <name evidence="11" type="ORF">DICVIV_03568</name>
</gene>
<sequence length="402" mass="43937">MATIHSFNGGILICASSNVFLAKISRGGLSIHSSFNARGILSSLSFCAGDLDNRKENLNISKLDVDIQILCSSVSNDESMVAIGTSEKALVLLTTNELKVLKSVKIPKAPTSVVFDKDDSHIIVGDRAGHVCRYAVCESRNLGYTDMNGEECSYEGEPLTGAISMILDVAVSNDGNFLFAADRDEKIRVSRYPMTISNRVQAFVVQSYCLGHTAYVSSLALCDDLLFSGGGDSVVIEWDVKHGKIVNQSAKLDKEPVRRVAILKKDGALFVIAVAGFSMYVLDRELHLVVKMKTSHIIMDVTVVDDGLLGVSSAGVTSFTLVGRSDAIDIPNEIYQALLNSKDPISTYFKNTVHQNTLDYYEKKEKKLQKKSRKDLTRKRKPVDVPKDVEQLKEITGTGPSC</sequence>
<dbReference type="AlphaFoldDB" id="A0A0D8Y0S3"/>
<proteinExistence type="inferred from homology"/>
<comment type="subunit">
    <text evidence="7">Forms a heterodimer with the catalytic subunit Mettl1. Interacts with mei-P26 and weakly interacts with bgcn; required for the function or formation of the mei-P26-bgcn-bam-sxl complex. Interacts with nanos; may be involved in mei-P26-dependent derepression of the BMP signaling pathway. Interacts with Myc; the interaction may be mediated by mei-P26 and may be involved in the regulation of ribosome biogenesis.</text>
</comment>
<evidence type="ECO:0000256" key="10">
    <source>
        <dbReference type="SAM" id="MobiDB-lite"/>
    </source>
</evidence>
<evidence type="ECO:0000313" key="11">
    <source>
        <dbReference type="EMBL" id="KJH50285.1"/>
    </source>
</evidence>
<dbReference type="OrthoDB" id="371245at2759"/>
<reference evidence="11 12" key="1">
    <citation type="submission" date="2013-11" db="EMBL/GenBank/DDBJ databases">
        <title>Draft genome of the bovine lungworm Dictyocaulus viviparus.</title>
        <authorList>
            <person name="Mitreva M."/>
        </authorList>
    </citation>
    <scope>NUCLEOTIDE SEQUENCE [LARGE SCALE GENOMIC DNA]</scope>
    <source>
        <strain evidence="11 12">HannoverDv2000</strain>
    </source>
</reference>
<name>A0A0D8Y0S3_DICVI</name>
<comment type="similarity">
    <text evidence="8">Belongs to the WD repeat TRM82 family.</text>
</comment>
<protein>
    <recommendedName>
        <fullName evidence="8">tRNA (guanine-N(7)-)-methyltransferase non-catalytic subunit</fullName>
    </recommendedName>
    <alternativeName>
        <fullName evidence="8">WD repeat-containing protein 4 homolog</fullName>
    </alternativeName>
</protein>
<dbReference type="Pfam" id="PF00400">
    <property type="entry name" value="WD40"/>
    <property type="match status" value="1"/>
</dbReference>
<evidence type="ECO:0000256" key="6">
    <source>
        <dbReference type="ARBA" id="ARBA00093337"/>
    </source>
</evidence>
<dbReference type="PANTHER" id="PTHR16288:SF0">
    <property type="entry name" value="TRNA (GUANINE-N(7)-)-METHYLTRANSFERASE NON-CATALYTIC SUBUNIT WDR4"/>
    <property type="match status" value="1"/>
</dbReference>
<comment type="function">
    <text evidence="6">Required for the Mettl1-dependent formation of N(7)-methylguanine at position 46 (m7G46) in tRNA. In the Mettl1-wuho methyltransferase complex, it is required to stabilize and induce conformational changes of the catalytic subunit. Required for binding of nanos mRNA and repression of translation by the mei-P26-bgcn-bam-sxl complex. May cooperate with mei-P26 and nanos to derepress the BMP signaling pathway. May cooperate with mei-P26 to suppress expression of a subset of microRNAs. May cooperate with mei-P26 to regulate bam expression levels in germline cells during gametogenesis. Required to promote mitosis to meiosis transition during gametogenesis. May regulate germline cell division in part by regulating ribosome biogenesis.</text>
</comment>
<dbReference type="GO" id="GO:0106004">
    <property type="term" value="P:tRNA (guanine-N7)-methylation"/>
    <property type="evidence" value="ECO:0007669"/>
    <property type="project" value="UniProtKB-UniRule"/>
</dbReference>
<feature type="compositionally biased region" description="Basic residues" evidence="10">
    <location>
        <begin position="369"/>
        <end position="381"/>
    </location>
</feature>
<evidence type="ECO:0000256" key="8">
    <source>
        <dbReference type="HAMAP-Rule" id="MF_03056"/>
    </source>
</evidence>
<keyword evidence="3 8" id="KW-0819">tRNA processing</keyword>
<dbReference type="PROSITE" id="PS50082">
    <property type="entry name" value="WD_REPEATS_2"/>
    <property type="match status" value="1"/>
</dbReference>
<evidence type="ECO:0000256" key="3">
    <source>
        <dbReference type="ARBA" id="ARBA00022694"/>
    </source>
</evidence>
<dbReference type="InterPro" id="IPR001680">
    <property type="entry name" value="WD40_rpt"/>
</dbReference>
<dbReference type="Proteomes" id="UP000053766">
    <property type="component" value="Unassembled WGS sequence"/>
</dbReference>
<keyword evidence="5 8" id="KW-0539">Nucleus</keyword>
<dbReference type="GO" id="GO:0043527">
    <property type="term" value="C:tRNA methyltransferase complex"/>
    <property type="evidence" value="ECO:0007669"/>
    <property type="project" value="TreeGrafter"/>
</dbReference>
<organism evidence="11 12">
    <name type="scientific">Dictyocaulus viviparus</name>
    <name type="common">Bovine lungworm</name>
    <dbReference type="NCBI Taxonomy" id="29172"/>
    <lineage>
        <taxon>Eukaryota</taxon>
        <taxon>Metazoa</taxon>
        <taxon>Ecdysozoa</taxon>
        <taxon>Nematoda</taxon>
        <taxon>Chromadorea</taxon>
        <taxon>Rhabditida</taxon>
        <taxon>Rhabditina</taxon>
        <taxon>Rhabditomorpha</taxon>
        <taxon>Strongyloidea</taxon>
        <taxon>Metastrongylidae</taxon>
        <taxon>Dictyocaulus</taxon>
    </lineage>
</organism>
<feature type="region of interest" description="Disordered" evidence="10">
    <location>
        <begin position="369"/>
        <end position="402"/>
    </location>
</feature>
<dbReference type="InterPro" id="IPR036322">
    <property type="entry name" value="WD40_repeat_dom_sf"/>
</dbReference>
<evidence type="ECO:0000256" key="7">
    <source>
        <dbReference type="ARBA" id="ARBA00093542"/>
    </source>
</evidence>
<accession>A0A0D8Y0S3</accession>
<feature type="compositionally biased region" description="Basic and acidic residues" evidence="10">
    <location>
        <begin position="382"/>
        <end position="393"/>
    </location>
</feature>
<reference evidence="12" key="2">
    <citation type="journal article" date="2016" name="Sci. Rep.">
        <title>Dictyocaulus viviparus genome, variome and transcriptome elucidate lungworm biology and support future intervention.</title>
        <authorList>
            <person name="McNulty S.N."/>
            <person name="Strube C."/>
            <person name="Rosa B.A."/>
            <person name="Martin J.C."/>
            <person name="Tyagi R."/>
            <person name="Choi Y.J."/>
            <person name="Wang Q."/>
            <person name="Hallsworth Pepin K."/>
            <person name="Zhang X."/>
            <person name="Ozersky P."/>
            <person name="Wilson R.K."/>
            <person name="Sternberg P.W."/>
            <person name="Gasser R.B."/>
            <person name="Mitreva M."/>
        </authorList>
    </citation>
    <scope>NUCLEOTIDE SEQUENCE [LARGE SCALE GENOMIC DNA]</scope>
    <source>
        <strain evidence="12">HannoverDv2000</strain>
    </source>
</reference>
<comment type="subcellular location">
    <subcellularLocation>
        <location evidence="1 8">Nucleus</location>
    </subcellularLocation>
</comment>
<comment type="pathway">
    <text evidence="8">tRNA modification; N(7)-methylguanine-tRNA biosynthesis.</text>
</comment>
<dbReference type="EMBL" id="KN716210">
    <property type="protein sequence ID" value="KJH50285.1"/>
    <property type="molecule type" value="Genomic_DNA"/>
</dbReference>
<keyword evidence="12" id="KW-1185">Reference proteome</keyword>
<evidence type="ECO:0000313" key="12">
    <source>
        <dbReference type="Proteomes" id="UP000053766"/>
    </source>
</evidence>
<keyword evidence="4 8" id="KW-0677">Repeat</keyword>
<evidence type="ECO:0000256" key="1">
    <source>
        <dbReference type="ARBA" id="ARBA00004123"/>
    </source>
</evidence>
<dbReference type="PANTHER" id="PTHR16288">
    <property type="entry name" value="WD40 REPEAT PROTEIN 4"/>
    <property type="match status" value="1"/>
</dbReference>
<evidence type="ECO:0000256" key="9">
    <source>
        <dbReference type="PROSITE-ProRule" id="PRU00221"/>
    </source>
</evidence>
<dbReference type="SMART" id="SM00320">
    <property type="entry name" value="WD40"/>
    <property type="match status" value="3"/>
</dbReference>
<dbReference type="HAMAP" id="MF_03056">
    <property type="entry name" value="TRM82"/>
    <property type="match status" value="1"/>
</dbReference>
<dbReference type="Gene3D" id="2.130.10.10">
    <property type="entry name" value="YVTN repeat-like/Quinoprotein amine dehydrogenase"/>
    <property type="match status" value="2"/>
</dbReference>
<comment type="function">
    <text evidence="8">Required for the formation of N(7)-methylguanine at position 46 (m7G46) in tRNA. In the complex, it is required to stabilize and induce conformational changes of the catalytic subunit.</text>
</comment>
<dbReference type="SUPFAM" id="SSF50978">
    <property type="entry name" value="WD40 repeat-like"/>
    <property type="match status" value="1"/>
</dbReference>
<evidence type="ECO:0000256" key="2">
    <source>
        <dbReference type="ARBA" id="ARBA00022574"/>
    </source>
</evidence>
<dbReference type="UniPathway" id="UPA00989"/>
<evidence type="ECO:0000256" key="5">
    <source>
        <dbReference type="ARBA" id="ARBA00023242"/>
    </source>
</evidence>
<dbReference type="InterPro" id="IPR015943">
    <property type="entry name" value="WD40/YVTN_repeat-like_dom_sf"/>
</dbReference>
<dbReference type="GO" id="GO:0005829">
    <property type="term" value="C:cytosol"/>
    <property type="evidence" value="ECO:0007669"/>
    <property type="project" value="TreeGrafter"/>
</dbReference>